<dbReference type="EMBL" id="JAOPJZ010000003">
    <property type="protein sequence ID" value="MCU4751639.1"/>
    <property type="molecule type" value="Genomic_DNA"/>
</dbReference>
<proteinExistence type="predicted"/>
<protein>
    <recommendedName>
        <fullName evidence="2">RCK C-terminal domain-containing protein</fullName>
    </recommendedName>
</protein>
<evidence type="ECO:0000313" key="3">
    <source>
        <dbReference type="EMBL" id="MCU4751639.1"/>
    </source>
</evidence>
<dbReference type="GO" id="GO:0006813">
    <property type="term" value="P:potassium ion transport"/>
    <property type="evidence" value="ECO:0007669"/>
    <property type="project" value="InterPro"/>
</dbReference>
<dbReference type="InterPro" id="IPR058604">
    <property type="entry name" value="DUF8167_3rd"/>
</dbReference>
<dbReference type="Pfam" id="PF26502">
    <property type="entry name" value="DUF8167_2nd"/>
    <property type="match status" value="1"/>
</dbReference>
<feature type="transmembrane region" description="Helical" evidence="1">
    <location>
        <begin position="53"/>
        <end position="76"/>
    </location>
</feature>
<comment type="caution">
    <text evidence="3">The sequence shown here is derived from an EMBL/GenBank/DDBJ whole genome shotgun (WGS) entry which is preliminary data.</text>
</comment>
<feature type="transmembrane region" description="Helical" evidence="1">
    <location>
        <begin position="82"/>
        <end position="103"/>
    </location>
</feature>
<name>A0AAP2Z909_9EURY</name>
<accession>A0AAP2Z909</accession>
<sequence length="388" mass="41134">MNVLPVVAPAFVSEWTHTALLNILGFGLLAGVMAMGTAFVYRRATIRPIPVGTAVVLGVAFPSLLLVIEAIMQGILIEPSPLIGYASGLYILGVFTGSVLASATGRHVGDHLACGVFDITTLEAGGSVAELVRSAELAVSLTVPDRIGDVPGYPPVGPERKRVLAGETLLFPRRLSLEELEDRLCRRLEEDYGIGQVHVEFGSDGGIERLALGRRSTGLSSTVPPETGLIAVECDPSPRSSAGDPVELWLDSDGERHLVTTGQLRSTADDVASVLIDDGGLGVFDADDGGSYRLTTRSDSPHDAHHLVGLIQTADETVTKTTVEPDDPLDGEFVDWLPATVLVLERAGELVAFPDGRETIRADDTVYAFGLPADIETLCKRSETSLST</sequence>
<evidence type="ECO:0000259" key="2">
    <source>
        <dbReference type="PROSITE" id="PS51202"/>
    </source>
</evidence>
<keyword evidence="1" id="KW-0472">Membrane</keyword>
<dbReference type="InterPro" id="IPR006037">
    <property type="entry name" value="RCK_C"/>
</dbReference>
<keyword evidence="4" id="KW-1185">Reference proteome</keyword>
<dbReference type="Proteomes" id="UP001321047">
    <property type="component" value="Unassembled WGS sequence"/>
</dbReference>
<organism evidence="3 4">
    <name type="scientific">Natronosalvus hydrolyticus</name>
    <dbReference type="NCBI Taxonomy" id="2979988"/>
    <lineage>
        <taxon>Archaea</taxon>
        <taxon>Methanobacteriati</taxon>
        <taxon>Methanobacteriota</taxon>
        <taxon>Stenosarchaea group</taxon>
        <taxon>Halobacteria</taxon>
        <taxon>Halobacteriales</taxon>
        <taxon>Natrialbaceae</taxon>
        <taxon>Natronosalvus</taxon>
    </lineage>
</organism>
<keyword evidence="1" id="KW-1133">Transmembrane helix</keyword>
<dbReference type="InterPro" id="IPR036721">
    <property type="entry name" value="RCK_C_sf"/>
</dbReference>
<dbReference type="InterPro" id="IPR058480">
    <property type="entry name" value="DUF8167_N"/>
</dbReference>
<keyword evidence="1" id="KW-0812">Transmembrane</keyword>
<dbReference type="Pfam" id="PF26501">
    <property type="entry name" value="DUF8167"/>
    <property type="match status" value="1"/>
</dbReference>
<reference evidence="3 4" key="1">
    <citation type="submission" date="2022-09" db="EMBL/GenBank/DDBJ databases">
        <title>Enrichment on poylsaccharides allowed isolation of novel metabolic and taxonomic groups of Haloarchaea.</title>
        <authorList>
            <person name="Sorokin D.Y."/>
            <person name="Elcheninov A.G."/>
            <person name="Khizhniak T.V."/>
            <person name="Kolganova T.V."/>
            <person name="Kublanov I.V."/>
        </authorList>
    </citation>
    <scope>NUCLEOTIDE SEQUENCE [LARGE SCALE GENOMIC DNA]</scope>
    <source>
        <strain evidence="3 4">AArc-curdl1</strain>
    </source>
</reference>
<dbReference type="SUPFAM" id="SSF116726">
    <property type="entry name" value="TrkA C-terminal domain-like"/>
    <property type="match status" value="1"/>
</dbReference>
<dbReference type="Gene3D" id="3.30.70.1450">
    <property type="entry name" value="Regulator of K+ conductance, C-terminal domain"/>
    <property type="match status" value="1"/>
</dbReference>
<dbReference type="PROSITE" id="PS51202">
    <property type="entry name" value="RCK_C"/>
    <property type="match status" value="1"/>
</dbReference>
<dbReference type="GO" id="GO:0008324">
    <property type="term" value="F:monoatomic cation transmembrane transporter activity"/>
    <property type="evidence" value="ECO:0007669"/>
    <property type="project" value="InterPro"/>
</dbReference>
<evidence type="ECO:0000256" key="1">
    <source>
        <dbReference type="SAM" id="Phobius"/>
    </source>
</evidence>
<feature type="transmembrane region" description="Helical" evidence="1">
    <location>
        <begin position="20"/>
        <end position="41"/>
    </location>
</feature>
<dbReference type="AlphaFoldDB" id="A0AAP2Z909"/>
<evidence type="ECO:0000313" key="4">
    <source>
        <dbReference type="Proteomes" id="UP001321047"/>
    </source>
</evidence>
<dbReference type="Pfam" id="PF26503">
    <property type="entry name" value="DUF8167_3rd"/>
    <property type="match status" value="1"/>
</dbReference>
<dbReference type="RefSeq" id="WP_342807627.1">
    <property type="nucleotide sequence ID" value="NZ_JAOPJZ010000003.1"/>
</dbReference>
<gene>
    <name evidence="3" type="ORF">OB919_06545</name>
</gene>
<feature type="domain" description="RCK C-terminal" evidence="2">
    <location>
        <begin position="305"/>
        <end position="384"/>
    </location>
</feature>
<dbReference type="InterPro" id="IPR058603">
    <property type="entry name" value="DUF8167_2nd"/>
</dbReference>